<feature type="chain" id="PRO_5046014705" evidence="5">
    <location>
        <begin position="21"/>
        <end position="189"/>
    </location>
</feature>
<sequence>MTRHLKFFSFLILLTFTSLGAGTSTAFSENLSDFLTGEMKNFAPYDEPRPFKDFSFTNAAGEEEKLSDYRGKVILLNFWATWCAPCRKEMPGLDRLQAEMGGDDFQVLAVGQDLQGMKKVTSFFERLGLEHLAPLNDKTVKSGRAAGVFGLPATILLTRDGKEVGRLIGPAEWDEPESKALIQHIISGS</sequence>
<dbReference type="InterPro" id="IPR013740">
    <property type="entry name" value="Redoxin"/>
</dbReference>
<dbReference type="PROSITE" id="PS51352">
    <property type="entry name" value="THIOREDOXIN_2"/>
    <property type="match status" value="1"/>
</dbReference>
<dbReference type="InterPro" id="IPR036249">
    <property type="entry name" value="Thioredoxin-like_sf"/>
</dbReference>
<dbReference type="InterPro" id="IPR013766">
    <property type="entry name" value="Thioredoxin_domain"/>
</dbReference>
<protein>
    <submittedName>
        <fullName evidence="7">TlpA family protein disulfide reductase</fullName>
    </submittedName>
</protein>
<evidence type="ECO:0000256" key="1">
    <source>
        <dbReference type="ARBA" id="ARBA00004196"/>
    </source>
</evidence>
<evidence type="ECO:0000256" key="3">
    <source>
        <dbReference type="ARBA" id="ARBA00023157"/>
    </source>
</evidence>
<keyword evidence="3" id="KW-1015">Disulfide bond</keyword>
<evidence type="ECO:0000256" key="2">
    <source>
        <dbReference type="ARBA" id="ARBA00022748"/>
    </source>
</evidence>
<dbReference type="Pfam" id="PF08534">
    <property type="entry name" value="Redoxin"/>
    <property type="match status" value="1"/>
</dbReference>
<dbReference type="CDD" id="cd02966">
    <property type="entry name" value="TlpA_like_family"/>
    <property type="match status" value="1"/>
</dbReference>
<gene>
    <name evidence="7" type="ORF">NBZ79_18380</name>
</gene>
<dbReference type="EMBL" id="CP098747">
    <property type="protein sequence ID" value="USG61127.1"/>
    <property type="molecule type" value="Genomic_DNA"/>
</dbReference>
<evidence type="ECO:0000313" key="8">
    <source>
        <dbReference type="Proteomes" id="UP001056291"/>
    </source>
</evidence>
<name>A0ABY4W5G8_9PROT</name>
<organism evidence="7 8">
    <name type="scientific">Sneathiella marina</name>
    <dbReference type="NCBI Taxonomy" id="2950108"/>
    <lineage>
        <taxon>Bacteria</taxon>
        <taxon>Pseudomonadati</taxon>
        <taxon>Pseudomonadota</taxon>
        <taxon>Alphaproteobacteria</taxon>
        <taxon>Sneathiellales</taxon>
        <taxon>Sneathiellaceae</taxon>
        <taxon>Sneathiella</taxon>
    </lineage>
</organism>
<proteinExistence type="predicted"/>
<evidence type="ECO:0000256" key="5">
    <source>
        <dbReference type="SAM" id="SignalP"/>
    </source>
</evidence>
<keyword evidence="5" id="KW-0732">Signal</keyword>
<keyword evidence="4" id="KW-0676">Redox-active center</keyword>
<feature type="signal peptide" evidence="5">
    <location>
        <begin position="1"/>
        <end position="20"/>
    </location>
</feature>
<reference evidence="7" key="1">
    <citation type="submission" date="2022-06" db="EMBL/GenBank/DDBJ databases">
        <title>Sneathiella actinostolidae sp. nov., isolated from a sea anemonein the Western Pacific Ocean.</title>
        <authorList>
            <person name="Wei M.J."/>
        </authorList>
    </citation>
    <scope>NUCLEOTIDE SEQUENCE</scope>
    <source>
        <strain evidence="7">PHK-P5</strain>
    </source>
</reference>
<evidence type="ECO:0000259" key="6">
    <source>
        <dbReference type="PROSITE" id="PS51352"/>
    </source>
</evidence>
<feature type="domain" description="Thioredoxin" evidence="6">
    <location>
        <begin position="45"/>
        <end position="187"/>
    </location>
</feature>
<keyword evidence="8" id="KW-1185">Reference proteome</keyword>
<dbReference type="RefSeq" id="WP_251934114.1">
    <property type="nucleotide sequence ID" value="NZ_CP098747.1"/>
</dbReference>
<evidence type="ECO:0000313" key="7">
    <source>
        <dbReference type="EMBL" id="USG61127.1"/>
    </source>
</evidence>
<comment type="subcellular location">
    <subcellularLocation>
        <location evidence="1">Cell envelope</location>
    </subcellularLocation>
</comment>
<dbReference type="PANTHER" id="PTHR42852">
    <property type="entry name" value="THIOL:DISULFIDE INTERCHANGE PROTEIN DSBE"/>
    <property type="match status" value="1"/>
</dbReference>
<dbReference type="Proteomes" id="UP001056291">
    <property type="component" value="Chromosome"/>
</dbReference>
<dbReference type="PROSITE" id="PS00194">
    <property type="entry name" value="THIOREDOXIN_1"/>
    <property type="match status" value="1"/>
</dbReference>
<dbReference type="Gene3D" id="3.40.30.10">
    <property type="entry name" value="Glutaredoxin"/>
    <property type="match status" value="1"/>
</dbReference>
<dbReference type="InterPro" id="IPR050553">
    <property type="entry name" value="Thioredoxin_ResA/DsbE_sf"/>
</dbReference>
<accession>A0ABY4W5G8</accession>
<keyword evidence="2" id="KW-0201">Cytochrome c-type biogenesis</keyword>
<evidence type="ECO:0000256" key="4">
    <source>
        <dbReference type="ARBA" id="ARBA00023284"/>
    </source>
</evidence>
<dbReference type="PANTHER" id="PTHR42852:SF6">
    <property type="entry name" value="THIOL:DISULFIDE INTERCHANGE PROTEIN DSBE"/>
    <property type="match status" value="1"/>
</dbReference>
<dbReference type="InterPro" id="IPR017937">
    <property type="entry name" value="Thioredoxin_CS"/>
</dbReference>
<dbReference type="SUPFAM" id="SSF52833">
    <property type="entry name" value="Thioredoxin-like"/>
    <property type="match status" value="1"/>
</dbReference>